<keyword evidence="2 6" id="KW-0812">Transmembrane</keyword>
<feature type="region of interest" description="Disordered" evidence="5">
    <location>
        <begin position="403"/>
        <end position="428"/>
    </location>
</feature>
<dbReference type="PROSITE" id="PS50850">
    <property type="entry name" value="MFS"/>
    <property type="match status" value="1"/>
</dbReference>
<accession>A0ABW1PD29</accession>
<feature type="domain" description="Major facilitator superfamily (MFS) profile" evidence="7">
    <location>
        <begin position="226"/>
        <end position="428"/>
    </location>
</feature>
<evidence type="ECO:0000313" key="8">
    <source>
        <dbReference type="EMBL" id="MFC6092975.1"/>
    </source>
</evidence>
<feature type="transmembrane region" description="Helical" evidence="6">
    <location>
        <begin position="317"/>
        <end position="336"/>
    </location>
</feature>
<evidence type="ECO:0000256" key="2">
    <source>
        <dbReference type="ARBA" id="ARBA00022692"/>
    </source>
</evidence>
<evidence type="ECO:0000256" key="3">
    <source>
        <dbReference type="ARBA" id="ARBA00022989"/>
    </source>
</evidence>
<keyword evidence="4 6" id="KW-0472">Membrane</keyword>
<comment type="subcellular location">
    <subcellularLocation>
        <location evidence="1">Cell membrane</location>
        <topology evidence="1">Multi-pass membrane protein</topology>
    </subcellularLocation>
</comment>
<gene>
    <name evidence="8" type="ORF">ACFP3R_27195</name>
</gene>
<dbReference type="InterPro" id="IPR020846">
    <property type="entry name" value="MFS_dom"/>
</dbReference>
<feature type="transmembrane region" description="Helical" evidence="6">
    <location>
        <begin position="258"/>
        <end position="281"/>
    </location>
</feature>
<dbReference type="EMBL" id="JBHSQO010000036">
    <property type="protein sequence ID" value="MFC6092975.1"/>
    <property type="molecule type" value="Genomic_DNA"/>
</dbReference>
<keyword evidence="9" id="KW-1185">Reference proteome</keyword>
<dbReference type="InterPro" id="IPR036259">
    <property type="entry name" value="MFS_trans_sf"/>
</dbReference>
<evidence type="ECO:0000256" key="1">
    <source>
        <dbReference type="ARBA" id="ARBA00004651"/>
    </source>
</evidence>
<dbReference type="PANTHER" id="PTHR23514:SF13">
    <property type="entry name" value="INNER MEMBRANE PROTEIN YBJJ"/>
    <property type="match status" value="1"/>
</dbReference>
<dbReference type="PANTHER" id="PTHR23514">
    <property type="entry name" value="BYPASS OF STOP CODON PROTEIN 6"/>
    <property type="match status" value="1"/>
</dbReference>
<dbReference type="InterPro" id="IPR051788">
    <property type="entry name" value="MFS_Transporter"/>
</dbReference>
<feature type="transmembrane region" description="Helical" evidence="6">
    <location>
        <begin position="32"/>
        <end position="53"/>
    </location>
</feature>
<feature type="transmembrane region" description="Helical" evidence="6">
    <location>
        <begin position="149"/>
        <end position="170"/>
    </location>
</feature>
<feature type="transmembrane region" description="Helical" evidence="6">
    <location>
        <begin position="90"/>
        <end position="108"/>
    </location>
</feature>
<dbReference type="Pfam" id="PF07690">
    <property type="entry name" value="MFS_1"/>
    <property type="match status" value="1"/>
</dbReference>
<evidence type="ECO:0000259" key="7">
    <source>
        <dbReference type="PROSITE" id="PS50850"/>
    </source>
</evidence>
<feature type="transmembrane region" description="Helical" evidence="6">
    <location>
        <begin position="229"/>
        <end position="252"/>
    </location>
</feature>
<protein>
    <submittedName>
        <fullName evidence="8">MFS transporter</fullName>
    </submittedName>
</protein>
<dbReference type="RefSeq" id="WP_380639709.1">
    <property type="nucleotide sequence ID" value="NZ_JBHSQO010000036.1"/>
</dbReference>
<feature type="compositionally biased region" description="Low complexity" evidence="5">
    <location>
        <begin position="413"/>
        <end position="428"/>
    </location>
</feature>
<reference evidence="9" key="1">
    <citation type="journal article" date="2019" name="Int. J. Syst. Evol. Microbiol.">
        <title>The Global Catalogue of Microorganisms (GCM) 10K type strain sequencing project: providing services to taxonomists for standard genome sequencing and annotation.</title>
        <authorList>
            <consortium name="The Broad Institute Genomics Platform"/>
            <consortium name="The Broad Institute Genome Sequencing Center for Infectious Disease"/>
            <person name="Wu L."/>
            <person name="Ma J."/>
        </authorList>
    </citation>
    <scope>NUCLEOTIDE SEQUENCE [LARGE SCALE GENOMIC DNA]</scope>
    <source>
        <strain evidence="9">CGMCC 4.7246</strain>
    </source>
</reference>
<feature type="transmembrane region" description="Helical" evidence="6">
    <location>
        <begin position="348"/>
        <end position="372"/>
    </location>
</feature>
<evidence type="ECO:0000256" key="4">
    <source>
        <dbReference type="ARBA" id="ARBA00023136"/>
    </source>
</evidence>
<dbReference type="InterPro" id="IPR011701">
    <property type="entry name" value="MFS"/>
</dbReference>
<evidence type="ECO:0000256" key="5">
    <source>
        <dbReference type="SAM" id="MobiDB-lite"/>
    </source>
</evidence>
<evidence type="ECO:0000256" key="6">
    <source>
        <dbReference type="SAM" id="Phobius"/>
    </source>
</evidence>
<dbReference type="Proteomes" id="UP001596220">
    <property type="component" value="Unassembled WGS sequence"/>
</dbReference>
<feature type="transmembrane region" description="Helical" evidence="6">
    <location>
        <begin position="59"/>
        <end position="78"/>
    </location>
</feature>
<proteinExistence type="predicted"/>
<evidence type="ECO:0000313" key="9">
    <source>
        <dbReference type="Proteomes" id="UP001596220"/>
    </source>
</evidence>
<feature type="transmembrane region" description="Helical" evidence="6">
    <location>
        <begin position="293"/>
        <end position="311"/>
    </location>
</feature>
<feature type="transmembrane region" description="Helical" evidence="6">
    <location>
        <begin position="378"/>
        <end position="397"/>
    </location>
</feature>
<organism evidence="8 9">
    <name type="scientific">Saccharothrix lopnurensis</name>
    <dbReference type="NCBI Taxonomy" id="1670621"/>
    <lineage>
        <taxon>Bacteria</taxon>
        <taxon>Bacillati</taxon>
        <taxon>Actinomycetota</taxon>
        <taxon>Actinomycetes</taxon>
        <taxon>Pseudonocardiales</taxon>
        <taxon>Pseudonocardiaceae</taxon>
        <taxon>Saccharothrix</taxon>
    </lineage>
</organism>
<dbReference type="Gene3D" id="1.20.1250.20">
    <property type="entry name" value="MFS general substrate transporter like domains"/>
    <property type="match status" value="2"/>
</dbReference>
<name>A0ABW1PD29_9PSEU</name>
<feature type="transmembrane region" description="Helical" evidence="6">
    <location>
        <begin position="176"/>
        <end position="199"/>
    </location>
</feature>
<dbReference type="SUPFAM" id="SSF103473">
    <property type="entry name" value="MFS general substrate transporter"/>
    <property type="match status" value="1"/>
</dbReference>
<comment type="caution">
    <text evidence="8">The sequence shown here is derived from an EMBL/GenBank/DDBJ whole genome shotgun (WGS) entry which is preliminary data.</text>
</comment>
<sequence length="428" mass="44242">MSTGMDERTSGGGGTAPTWSPRAASWLSGTQFFVFGIAIGIMTVVWAKVVTALNLTDGVFGTAHLTLPVVGLVTLLSAKRLYRHFDHRALGIAGQAAMIGMLLTLAISTSLLGLVVAFVLAGLASALIDTATNSVFMEIENHGGRDVMNVMYAINSGGTVISALGAGALISAGVDYRWVVTGCAVLLLPVLVASFLIAYPPVDRGAAAEEDQGEQVGTRVLMRNRLFRIVFIMTVLAIAVESIVQVWSVIYVDQLLDAPIVVGGAAFALFSLMMMIGRLINAWMVRRLGVRRSFLISGGGTAVSGVVLVVAPSVALSVFAFVLMGIAIAGVQPTCLSASARVAPSHTGLVAAAMMLPAYGAFIATPTVYGWLADLTSLNTAMVLVLLSGLGIGLLALDRAVGEADRAPEPDGEPATEPATPTPASGTA</sequence>
<keyword evidence="3 6" id="KW-1133">Transmembrane helix</keyword>
<feature type="transmembrane region" description="Helical" evidence="6">
    <location>
        <begin position="114"/>
        <end position="137"/>
    </location>
</feature>